<keyword evidence="7" id="KW-0812">Transmembrane</keyword>
<dbReference type="PROSITE" id="PS50111">
    <property type="entry name" value="CHEMOTAXIS_TRANSDUC_2"/>
    <property type="match status" value="1"/>
</dbReference>
<evidence type="ECO:0000256" key="2">
    <source>
        <dbReference type="ARBA" id="ARBA00022475"/>
    </source>
</evidence>
<evidence type="ECO:0000256" key="5">
    <source>
        <dbReference type="ARBA" id="ARBA00029447"/>
    </source>
</evidence>
<dbReference type="STRING" id="263475.AMD00_21590"/>
<comment type="similarity">
    <text evidence="5">Belongs to the methyl-accepting chemotaxis (MCP) protein family.</text>
</comment>
<dbReference type="SUPFAM" id="SSF58104">
    <property type="entry name" value="Methyl-accepting chemotaxis protein (MCP) signaling domain"/>
    <property type="match status" value="1"/>
</dbReference>
<keyword evidence="3 7" id="KW-0472">Membrane</keyword>
<keyword evidence="11" id="KW-1185">Reference proteome</keyword>
<evidence type="ECO:0000313" key="11">
    <source>
        <dbReference type="Proteomes" id="UP000036867"/>
    </source>
</evidence>
<dbReference type="PRINTS" id="PR00260">
    <property type="entry name" value="CHEMTRNSDUCR"/>
</dbReference>
<dbReference type="CDD" id="cd11386">
    <property type="entry name" value="MCP_signal"/>
    <property type="match status" value="1"/>
</dbReference>
<dbReference type="PANTHER" id="PTHR32089">
    <property type="entry name" value="METHYL-ACCEPTING CHEMOTAXIS PROTEIN MCPB"/>
    <property type="match status" value="1"/>
</dbReference>
<comment type="subcellular location">
    <subcellularLocation>
        <location evidence="1">Cell membrane</location>
    </subcellularLocation>
</comment>
<dbReference type="CDD" id="cd06225">
    <property type="entry name" value="HAMP"/>
    <property type="match status" value="1"/>
</dbReference>
<feature type="transmembrane region" description="Helical" evidence="7">
    <location>
        <begin position="12"/>
        <end position="37"/>
    </location>
</feature>
<evidence type="ECO:0000313" key="10">
    <source>
        <dbReference type="EMBL" id="KOO47262.1"/>
    </source>
</evidence>
<dbReference type="PROSITE" id="PS50885">
    <property type="entry name" value="HAMP"/>
    <property type="match status" value="1"/>
</dbReference>
<comment type="caution">
    <text evidence="10">The sequence shown here is derived from an EMBL/GenBank/DDBJ whole genome shotgun (WGS) entry which is preliminary data.</text>
</comment>
<dbReference type="GO" id="GO:0004888">
    <property type="term" value="F:transmembrane signaling receptor activity"/>
    <property type="evidence" value="ECO:0007669"/>
    <property type="project" value="InterPro"/>
</dbReference>
<accession>A0A0M0L8R2</accession>
<gene>
    <name evidence="10" type="ORF">AMD00_21590</name>
</gene>
<keyword evidence="2" id="KW-1003">Cell membrane</keyword>
<dbReference type="InterPro" id="IPR004089">
    <property type="entry name" value="MCPsignal_dom"/>
</dbReference>
<evidence type="ECO:0000256" key="1">
    <source>
        <dbReference type="ARBA" id="ARBA00004236"/>
    </source>
</evidence>
<evidence type="ECO:0000259" key="8">
    <source>
        <dbReference type="PROSITE" id="PS50111"/>
    </source>
</evidence>
<feature type="domain" description="HAMP" evidence="9">
    <location>
        <begin position="207"/>
        <end position="260"/>
    </location>
</feature>
<evidence type="ECO:0000256" key="3">
    <source>
        <dbReference type="ARBA" id="ARBA00023136"/>
    </source>
</evidence>
<dbReference type="Gene3D" id="6.10.340.10">
    <property type="match status" value="1"/>
</dbReference>
<dbReference type="PATRIC" id="fig|263475.3.peg.117"/>
<evidence type="ECO:0000256" key="6">
    <source>
        <dbReference type="PROSITE-ProRule" id="PRU00284"/>
    </source>
</evidence>
<evidence type="ECO:0008006" key="12">
    <source>
        <dbReference type="Google" id="ProtNLM"/>
    </source>
</evidence>
<organism evidence="10 11">
    <name type="scientific">Viridibacillus arvi</name>
    <dbReference type="NCBI Taxonomy" id="263475"/>
    <lineage>
        <taxon>Bacteria</taxon>
        <taxon>Bacillati</taxon>
        <taxon>Bacillota</taxon>
        <taxon>Bacilli</taxon>
        <taxon>Bacillales</taxon>
        <taxon>Caryophanaceae</taxon>
        <taxon>Viridibacillus</taxon>
    </lineage>
</organism>
<dbReference type="Pfam" id="PF00015">
    <property type="entry name" value="MCPsignal"/>
    <property type="match status" value="1"/>
</dbReference>
<reference evidence="11" key="1">
    <citation type="submission" date="2015-08" db="EMBL/GenBank/DDBJ databases">
        <title>Fjat-10028 dsm 16317.</title>
        <authorList>
            <person name="Liu B."/>
            <person name="Wang J."/>
            <person name="Zhu Y."/>
            <person name="Liu G."/>
            <person name="Chen Q."/>
            <person name="Chen Z."/>
            <person name="Lan J."/>
            <person name="Che J."/>
            <person name="Ge C."/>
            <person name="Shi H."/>
            <person name="Pan Z."/>
            <person name="Liu X."/>
        </authorList>
    </citation>
    <scope>NUCLEOTIDE SEQUENCE [LARGE SCALE GENOMIC DNA]</scope>
    <source>
        <strain evidence="11">DSM 16317</strain>
    </source>
</reference>
<dbReference type="InterPro" id="IPR004090">
    <property type="entry name" value="Chemotax_Me-accpt_rcpt"/>
</dbReference>
<dbReference type="EMBL" id="LILB01000009">
    <property type="protein sequence ID" value="KOO47262.1"/>
    <property type="molecule type" value="Genomic_DNA"/>
</dbReference>
<dbReference type="RefSeq" id="WP_053419068.1">
    <property type="nucleotide sequence ID" value="NZ_LILB01000009.1"/>
</dbReference>
<dbReference type="Gene3D" id="1.10.287.950">
    <property type="entry name" value="Methyl-accepting chemotaxis protein"/>
    <property type="match status" value="1"/>
</dbReference>
<dbReference type="GO" id="GO:0005886">
    <property type="term" value="C:plasma membrane"/>
    <property type="evidence" value="ECO:0007669"/>
    <property type="project" value="UniProtKB-SubCell"/>
</dbReference>
<protein>
    <recommendedName>
        <fullName evidence="12">Chemotaxis protein</fullName>
    </recommendedName>
</protein>
<evidence type="ECO:0000256" key="4">
    <source>
        <dbReference type="ARBA" id="ARBA00023224"/>
    </source>
</evidence>
<name>A0A0M0L8R2_9BACL</name>
<dbReference type="GO" id="GO:0007165">
    <property type="term" value="P:signal transduction"/>
    <property type="evidence" value="ECO:0007669"/>
    <property type="project" value="UniProtKB-KW"/>
</dbReference>
<dbReference type="SMART" id="SM00283">
    <property type="entry name" value="MA"/>
    <property type="match status" value="1"/>
</dbReference>
<dbReference type="OrthoDB" id="369835at2"/>
<evidence type="ECO:0000259" key="9">
    <source>
        <dbReference type="PROSITE" id="PS50885"/>
    </source>
</evidence>
<dbReference type="SMART" id="SM00304">
    <property type="entry name" value="HAMP"/>
    <property type="match status" value="2"/>
</dbReference>
<dbReference type="GO" id="GO:0006935">
    <property type="term" value="P:chemotaxis"/>
    <property type="evidence" value="ECO:0007669"/>
    <property type="project" value="InterPro"/>
</dbReference>
<sequence>MNLFTKFKSSILYKYVFSFVVPIAIFSIIFSIALYLFSTHIINNYVIVQFEKSLTLISQEIMSDIDKELVISADNNNVEKYNELLSILNKKQKAFGVENTYVLSNSNGKEHIVALSNKDDQQADYTFNDNMIKTVKDQKTQTSEIYKDEYGVHKSIFVPFMGTDIIFGIDMDASFISSLQSTVLMISVGLTLIFIILGALIAYVISKRITTPIVAVVEYVEEIAQGNLTLERLKTKGQDEVAQLSEGVHNMATDLRSLITSIAENAEQVAATSEELTASSEQTNESIKQITESMQEVAAGSETQTSAVEEMNTTVSSISTKMNQIASSTEDVSAKAQETSKIATSGNTIINSAVVKMNTTYDAIQETSAVVKRLSDNTREIGNIVTLITEITDQTNLLALNASIEAARAGDHGKGFAVVAQEVRKLAEQSREAANEIRTRIETIQTDSSDASESMAISYGNLRDSATTFENAGEAFENIVTSVDQVNAQMTEVNNAIENMNKGIEDIAQSMDQVSVISVETSSSIQNVAAASEEQSASIEEISTSSNNLAQMAETLHRAVHKFKI</sequence>
<dbReference type="AlphaFoldDB" id="A0A0M0L8R2"/>
<evidence type="ECO:0000256" key="7">
    <source>
        <dbReference type="SAM" id="Phobius"/>
    </source>
</evidence>
<feature type="transmembrane region" description="Helical" evidence="7">
    <location>
        <begin position="183"/>
        <end position="205"/>
    </location>
</feature>
<dbReference type="GeneID" id="301138696"/>
<proteinExistence type="inferred from homology"/>
<dbReference type="Pfam" id="PF00672">
    <property type="entry name" value="HAMP"/>
    <property type="match status" value="1"/>
</dbReference>
<keyword evidence="7" id="KW-1133">Transmembrane helix</keyword>
<dbReference type="PANTHER" id="PTHR32089:SF112">
    <property type="entry name" value="LYSOZYME-LIKE PROTEIN-RELATED"/>
    <property type="match status" value="1"/>
</dbReference>
<keyword evidence="4 6" id="KW-0807">Transducer</keyword>
<feature type="domain" description="Methyl-accepting transducer" evidence="8">
    <location>
        <begin position="279"/>
        <end position="515"/>
    </location>
</feature>
<dbReference type="InterPro" id="IPR003660">
    <property type="entry name" value="HAMP_dom"/>
</dbReference>
<dbReference type="Proteomes" id="UP000036867">
    <property type="component" value="Unassembled WGS sequence"/>
</dbReference>